<organism evidence="3">
    <name type="scientific">uncultured Sphingomonas sp</name>
    <dbReference type="NCBI Taxonomy" id="158754"/>
    <lineage>
        <taxon>Bacteria</taxon>
        <taxon>Pseudomonadati</taxon>
        <taxon>Pseudomonadota</taxon>
        <taxon>Alphaproteobacteria</taxon>
        <taxon>Sphingomonadales</taxon>
        <taxon>Sphingomonadaceae</taxon>
        <taxon>Sphingomonas</taxon>
        <taxon>environmental samples</taxon>
    </lineage>
</organism>
<dbReference type="InterPro" id="IPR012932">
    <property type="entry name" value="VKOR"/>
</dbReference>
<proteinExistence type="predicted"/>
<gene>
    <name evidence="3" type="ORF">AVDCRST_MAG62-2059</name>
</gene>
<keyword evidence="1" id="KW-1133">Transmembrane helix</keyword>
<evidence type="ECO:0000256" key="1">
    <source>
        <dbReference type="SAM" id="Phobius"/>
    </source>
</evidence>
<protein>
    <submittedName>
        <fullName evidence="3">Vitamin K epoxide reductase</fullName>
    </submittedName>
</protein>
<keyword evidence="1" id="KW-0472">Membrane</keyword>
<feature type="transmembrane region" description="Helical" evidence="1">
    <location>
        <begin position="28"/>
        <end position="46"/>
    </location>
</feature>
<accession>A0A6J4TWT0</accession>
<feature type="domain" description="Vitamin K epoxide reductase" evidence="2">
    <location>
        <begin position="28"/>
        <end position="158"/>
    </location>
</feature>
<reference evidence="3" key="1">
    <citation type="submission" date="2020-02" db="EMBL/GenBank/DDBJ databases">
        <authorList>
            <person name="Meier V. D."/>
        </authorList>
    </citation>
    <scope>NUCLEOTIDE SEQUENCE</scope>
    <source>
        <strain evidence="3">AVDCRST_MAG62</strain>
    </source>
</reference>
<feature type="transmembrane region" description="Helical" evidence="1">
    <location>
        <begin position="83"/>
        <end position="101"/>
    </location>
</feature>
<sequence>MPAVAVPPARLSAELRQGRSADLSRRRWAIGMSFAGAGIGMVVGAYQTGMLKRLPDILPGKLWDAEKVDASDYAYKRAQTPDGLLMALTYIITACLVGAGGKDRDTQQPWLPLAASAKAWIDLFSALKLAREEYQDNRALCSWCQVATLFTATTALLSAPEALRAGRRLLSDGDLLA</sequence>
<dbReference type="EMBL" id="CADCWB010000253">
    <property type="protein sequence ID" value="CAA9533011.1"/>
    <property type="molecule type" value="Genomic_DNA"/>
</dbReference>
<evidence type="ECO:0000259" key="2">
    <source>
        <dbReference type="Pfam" id="PF07884"/>
    </source>
</evidence>
<dbReference type="AlphaFoldDB" id="A0A6J4TWT0"/>
<evidence type="ECO:0000313" key="3">
    <source>
        <dbReference type="EMBL" id="CAA9533011.1"/>
    </source>
</evidence>
<keyword evidence="1" id="KW-0812">Transmembrane</keyword>
<dbReference type="Pfam" id="PF07884">
    <property type="entry name" value="VKOR"/>
    <property type="match status" value="1"/>
</dbReference>
<name>A0A6J4TWT0_9SPHN</name>